<evidence type="ECO:0000256" key="2">
    <source>
        <dbReference type="ARBA" id="ARBA00012438"/>
    </source>
</evidence>
<dbReference type="PANTHER" id="PTHR43719:SF73">
    <property type="entry name" value="HISTIDINE KINASE 3"/>
    <property type="match status" value="1"/>
</dbReference>
<dbReference type="InterPro" id="IPR050956">
    <property type="entry name" value="2C_system_His_kinase"/>
</dbReference>
<dbReference type="EC" id="2.7.13.3" evidence="2"/>
<dbReference type="GO" id="GO:0005634">
    <property type="term" value="C:nucleus"/>
    <property type="evidence" value="ECO:0007669"/>
    <property type="project" value="TreeGrafter"/>
</dbReference>
<sequence length="90" mass="10017">MLMDTDLDTTQQDYVRTAQASGKALVSLINEVLDQAKIESGRLELEAVSFDLRTVCDDILSLFCGKAQEKGLEVKSVVMHYSFAVFVITR</sequence>
<evidence type="ECO:0000259" key="5">
    <source>
        <dbReference type="Pfam" id="PF00512"/>
    </source>
</evidence>
<evidence type="ECO:0000256" key="3">
    <source>
        <dbReference type="ARBA" id="ARBA00022553"/>
    </source>
</evidence>
<dbReference type="Gene3D" id="1.10.287.130">
    <property type="match status" value="1"/>
</dbReference>
<evidence type="ECO:0000256" key="4">
    <source>
        <dbReference type="ARBA" id="ARBA00023012"/>
    </source>
</evidence>
<evidence type="ECO:0000313" key="6">
    <source>
        <dbReference type="EMBL" id="JAD92312.1"/>
    </source>
</evidence>
<organism evidence="6">
    <name type="scientific">Arundo donax</name>
    <name type="common">Giant reed</name>
    <name type="synonym">Donax arundinaceus</name>
    <dbReference type="NCBI Taxonomy" id="35708"/>
    <lineage>
        <taxon>Eukaryota</taxon>
        <taxon>Viridiplantae</taxon>
        <taxon>Streptophyta</taxon>
        <taxon>Embryophyta</taxon>
        <taxon>Tracheophyta</taxon>
        <taxon>Spermatophyta</taxon>
        <taxon>Magnoliopsida</taxon>
        <taxon>Liliopsida</taxon>
        <taxon>Poales</taxon>
        <taxon>Poaceae</taxon>
        <taxon>PACMAD clade</taxon>
        <taxon>Arundinoideae</taxon>
        <taxon>Arundineae</taxon>
        <taxon>Arundo</taxon>
    </lineage>
</organism>
<dbReference type="GO" id="GO:0000155">
    <property type="term" value="F:phosphorelay sensor kinase activity"/>
    <property type="evidence" value="ECO:0007669"/>
    <property type="project" value="InterPro"/>
</dbReference>
<feature type="domain" description="Signal transduction histidine kinase dimerisation/phosphoacceptor" evidence="5">
    <location>
        <begin position="1"/>
        <end position="41"/>
    </location>
</feature>
<reference evidence="6" key="1">
    <citation type="submission" date="2014-09" db="EMBL/GenBank/DDBJ databases">
        <authorList>
            <person name="Magalhaes I.L.F."/>
            <person name="Oliveira U."/>
            <person name="Santos F.R."/>
            <person name="Vidigal T.H.D.A."/>
            <person name="Brescovit A.D."/>
            <person name="Santos A.J."/>
        </authorList>
    </citation>
    <scope>NUCLEOTIDE SEQUENCE</scope>
    <source>
        <tissue evidence="6">Shoot tissue taken approximately 20 cm above the soil surface</tissue>
    </source>
</reference>
<dbReference type="AlphaFoldDB" id="A0A0A9E8J9"/>
<proteinExistence type="predicted"/>
<dbReference type="PANTHER" id="PTHR43719">
    <property type="entry name" value="TWO-COMPONENT HISTIDINE KINASE"/>
    <property type="match status" value="1"/>
</dbReference>
<reference evidence="6" key="2">
    <citation type="journal article" date="2015" name="Data Brief">
        <title>Shoot transcriptome of the giant reed, Arundo donax.</title>
        <authorList>
            <person name="Barrero R.A."/>
            <person name="Guerrero F.D."/>
            <person name="Moolhuijzen P."/>
            <person name="Goolsby J.A."/>
            <person name="Tidwell J."/>
            <person name="Bellgard S.E."/>
            <person name="Bellgard M.I."/>
        </authorList>
    </citation>
    <scope>NUCLEOTIDE SEQUENCE</scope>
    <source>
        <tissue evidence="6">Shoot tissue taken approximately 20 cm above the soil surface</tissue>
    </source>
</reference>
<name>A0A0A9E8J9_ARUDO</name>
<evidence type="ECO:0000256" key="1">
    <source>
        <dbReference type="ARBA" id="ARBA00000085"/>
    </source>
</evidence>
<protein>
    <recommendedName>
        <fullName evidence="2">histidine kinase</fullName>
        <ecNumber evidence="2">2.7.13.3</ecNumber>
    </recommendedName>
</protein>
<comment type="catalytic activity">
    <reaction evidence="1">
        <text>ATP + protein L-histidine = ADP + protein N-phospho-L-histidine.</text>
        <dbReference type="EC" id="2.7.13.3"/>
    </reaction>
</comment>
<accession>A0A0A9E8J9</accession>
<dbReference type="EMBL" id="GBRH01205583">
    <property type="protein sequence ID" value="JAD92312.1"/>
    <property type="molecule type" value="Transcribed_RNA"/>
</dbReference>
<keyword evidence="4" id="KW-0902">Two-component regulatory system</keyword>
<dbReference type="Pfam" id="PF00512">
    <property type="entry name" value="HisKA"/>
    <property type="match status" value="1"/>
</dbReference>
<dbReference type="InterPro" id="IPR003661">
    <property type="entry name" value="HisK_dim/P_dom"/>
</dbReference>
<keyword evidence="3" id="KW-0597">Phosphoprotein</keyword>